<evidence type="ECO:0000313" key="2">
    <source>
        <dbReference type="Proteomes" id="UP001497623"/>
    </source>
</evidence>
<evidence type="ECO:0000313" key="1">
    <source>
        <dbReference type="EMBL" id="CAL4070148.1"/>
    </source>
</evidence>
<sequence length="132" mass="15589">RKYHKFAPINESKIKVFEIYSDENGEEKCIQKKDKLTFSSSLICQPKNGDFFVCTYNHLKWIGLVDSYNDKFENFGISFLFPSGYCKYYYFPEMKDFCHVIKENILGILTSPNLKAGTSRIQYKFMDNELKK</sequence>
<accession>A0AAV2Q880</accession>
<protein>
    <submittedName>
        <fullName evidence="1">Uncharacterized protein</fullName>
    </submittedName>
</protein>
<organism evidence="1 2">
    <name type="scientific">Meganyctiphanes norvegica</name>
    <name type="common">Northern krill</name>
    <name type="synonym">Thysanopoda norvegica</name>
    <dbReference type="NCBI Taxonomy" id="48144"/>
    <lineage>
        <taxon>Eukaryota</taxon>
        <taxon>Metazoa</taxon>
        <taxon>Ecdysozoa</taxon>
        <taxon>Arthropoda</taxon>
        <taxon>Crustacea</taxon>
        <taxon>Multicrustacea</taxon>
        <taxon>Malacostraca</taxon>
        <taxon>Eumalacostraca</taxon>
        <taxon>Eucarida</taxon>
        <taxon>Euphausiacea</taxon>
        <taxon>Euphausiidae</taxon>
        <taxon>Meganyctiphanes</taxon>
    </lineage>
</organism>
<dbReference type="Proteomes" id="UP001497623">
    <property type="component" value="Unassembled WGS sequence"/>
</dbReference>
<gene>
    <name evidence="1" type="ORF">MNOR_LOCUS8194</name>
</gene>
<feature type="non-terminal residue" evidence="1">
    <location>
        <position position="1"/>
    </location>
</feature>
<proteinExistence type="predicted"/>
<dbReference type="EMBL" id="CAXKWB010003751">
    <property type="protein sequence ID" value="CAL4070148.1"/>
    <property type="molecule type" value="Genomic_DNA"/>
</dbReference>
<reference evidence="1 2" key="1">
    <citation type="submission" date="2024-05" db="EMBL/GenBank/DDBJ databases">
        <authorList>
            <person name="Wallberg A."/>
        </authorList>
    </citation>
    <scope>NUCLEOTIDE SEQUENCE [LARGE SCALE GENOMIC DNA]</scope>
</reference>
<comment type="caution">
    <text evidence="1">The sequence shown here is derived from an EMBL/GenBank/DDBJ whole genome shotgun (WGS) entry which is preliminary data.</text>
</comment>
<name>A0AAV2Q880_MEGNR</name>
<dbReference type="AlphaFoldDB" id="A0AAV2Q880"/>
<keyword evidence="2" id="KW-1185">Reference proteome</keyword>